<reference evidence="1" key="1">
    <citation type="submission" date="2014-09" db="EMBL/GenBank/DDBJ databases">
        <authorList>
            <person name="Magalhaes I.L.F."/>
            <person name="Oliveira U."/>
            <person name="Santos F.R."/>
            <person name="Vidigal T.H.D.A."/>
            <person name="Brescovit A.D."/>
            <person name="Santos A.J."/>
        </authorList>
    </citation>
    <scope>NUCLEOTIDE SEQUENCE</scope>
    <source>
        <tissue evidence="1">Shoot tissue taken approximately 20 cm above the soil surface</tissue>
    </source>
</reference>
<accession>A0A0A8Y6M9</accession>
<name>A0A0A8Y6M9_ARUDO</name>
<protein>
    <submittedName>
        <fullName evidence="1">Uncharacterized protein</fullName>
    </submittedName>
</protein>
<proteinExistence type="predicted"/>
<organism evidence="1">
    <name type="scientific">Arundo donax</name>
    <name type="common">Giant reed</name>
    <name type="synonym">Donax arundinaceus</name>
    <dbReference type="NCBI Taxonomy" id="35708"/>
    <lineage>
        <taxon>Eukaryota</taxon>
        <taxon>Viridiplantae</taxon>
        <taxon>Streptophyta</taxon>
        <taxon>Embryophyta</taxon>
        <taxon>Tracheophyta</taxon>
        <taxon>Spermatophyta</taxon>
        <taxon>Magnoliopsida</taxon>
        <taxon>Liliopsida</taxon>
        <taxon>Poales</taxon>
        <taxon>Poaceae</taxon>
        <taxon>PACMAD clade</taxon>
        <taxon>Arundinoideae</taxon>
        <taxon>Arundineae</taxon>
        <taxon>Arundo</taxon>
    </lineage>
</organism>
<dbReference type="AlphaFoldDB" id="A0A0A8Y6M9"/>
<reference evidence="1" key="2">
    <citation type="journal article" date="2015" name="Data Brief">
        <title>Shoot transcriptome of the giant reed, Arundo donax.</title>
        <authorList>
            <person name="Barrero R.A."/>
            <person name="Guerrero F.D."/>
            <person name="Moolhuijzen P."/>
            <person name="Goolsby J.A."/>
            <person name="Tidwell J."/>
            <person name="Bellgard S.E."/>
            <person name="Bellgard M.I."/>
        </authorList>
    </citation>
    <scope>NUCLEOTIDE SEQUENCE</scope>
    <source>
        <tissue evidence="1">Shoot tissue taken approximately 20 cm above the soil surface</tissue>
    </source>
</reference>
<sequence length="43" mass="4527">MPFAAMDREMANRSPAPPRLRLIGLVEDPMDGEAAMAATASPA</sequence>
<evidence type="ECO:0000313" key="1">
    <source>
        <dbReference type="EMBL" id="JAD21714.1"/>
    </source>
</evidence>
<dbReference type="EMBL" id="GBRH01276181">
    <property type="protein sequence ID" value="JAD21714.1"/>
    <property type="molecule type" value="Transcribed_RNA"/>
</dbReference>